<keyword evidence="1" id="KW-0805">Transcription regulation</keyword>
<dbReference type="Pfam" id="PF07883">
    <property type="entry name" value="Cupin_2"/>
    <property type="match status" value="1"/>
</dbReference>
<name>A0A329LZK9_9BACL</name>
<dbReference type="Proteomes" id="UP000250369">
    <property type="component" value="Unassembled WGS sequence"/>
</dbReference>
<keyword evidence="3" id="KW-0804">Transcription</keyword>
<dbReference type="SMART" id="SM00342">
    <property type="entry name" value="HTH_ARAC"/>
    <property type="match status" value="1"/>
</dbReference>
<dbReference type="PROSITE" id="PS01124">
    <property type="entry name" value="HTH_ARAC_FAMILY_2"/>
    <property type="match status" value="1"/>
</dbReference>
<dbReference type="SUPFAM" id="SSF51215">
    <property type="entry name" value="Regulatory protein AraC"/>
    <property type="match status" value="1"/>
</dbReference>
<organism evidence="5 6">
    <name type="scientific">Paenibacillus contaminans</name>
    <dbReference type="NCBI Taxonomy" id="450362"/>
    <lineage>
        <taxon>Bacteria</taxon>
        <taxon>Bacillati</taxon>
        <taxon>Bacillota</taxon>
        <taxon>Bacilli</taxon>
        <taxon>Bacillales</taxon>
        <taxon>Paenibacillaceae</taxon>
        <taxon>Paenibacillus</taxon>
    </lineage>
</organism>
<evidence type="ECO:0000256" key="2">
    <source>
        <dbReference type="ARBA" id="ARBA00023125"/>
    </source>
</evidence>
<dbReference type="InterPro" id="IPR014710">
    <property type="entry name" value="RmlC-like_jellyroll"/>
</dbReference>
<comment type="caution">
    <text evidence="5">The sequence shown here is derived from an EMBL/GenBank/DDBJ whole genome shotgun (WGS) entry which is preliminary data.</text>
</comment>
<dbReference type="OrthoDB" id="1681793at2"/>
<dbReference type="GO" id="GO:0003700">
    <property type="term" value="F:DNA-binding transcription factor activity"/>
    <property type="evidence" value="ECO:0007669"/>
    <property type="project" value="InterPro"/>
</dbReference>
<dbReference type="Gene3D" id="2.60.120.10">
    <property type="entry name" value="Jelly Rolls"/>
    <property type="match status" value="1"/>
</dbReference>
<dbReference type="InterPro" id="IPR018060">
    <property type="entry name" value="HTH_AraC"/>
</dbReference>
<dbReference type="InterPro" id="IPR013096">
    <property type="entry name" value="Cupin_2"/>
</dbReference>
<evidence type="ECO:0000256" key="3">
    <source>
        <dbReference type="ARBA" id="ARBA00023163"/>
    </source>
</evidence>
<dbReference type="EMBL" id="QMFB01000032">
    <property type="protein sequence ID" value="RAV12692.1"/>
    <property type="molecule type" value="Genomic_DNA"/>
</dbReference>
<evidence type="ECO:0000259" key="4">
    <source>
        <dbReference type="PROSITE" id="PS01124"/>
    </source>
</evidence>
<dbReference type="Pfam" id="PF12833">
    <property type="entry name" value="HTH_18"/>
    <property type="match status" value="1"/>
</dbReference>
<dbReference type="PROSITE" id="PS00041">
    <property type="entry name" value="HTH_ARAC_FAMILY_1"/>
    <property type="match status" value="1"/>
</dbReference>
<accession>A0A329LZK9</accession>
<gene>
    <name evidence="5" type="ORF">DQG23_34505</name>
</gene>
<evidence type="ECO:0000313" key="5">
    <source>
        <dbReference type="EMBL" id="RAV12692.1"/>
    </source>
</evidence>
<reference evidence="5 6" key="1">
    <citation type="journal article" date="2009" name="Int. J. Syst. Evol. Microbiol.">
        <title>Paenibacillus contaminans sp. nov., isolated from a contaminated laboratory plate.</title>
        <authorList>
            <person name="Chou J.H."/>
            <person name="Lee J.H."/>
            <person name="Lin M.C."/>
            <person name="Chang P.S."/>
            <person name="Arun A.B."/>
            <person name="Young C.C."/>
            <person name="Chen W.M."/>
        </authorList>
    </citation>
    <scope>NUCLEOTIDE SEQUENCE [LARGE SCALE GENOMIC DNA]</scope>
    <source>
        <strain evidence="5 6">CKOBP-6</strain>
    </source>
</reference>
<keyword evidence="2" id="KW-0238">DNA-binding</keyword>
<keyword evidence="6" id="KW-1185">Reference proteome</keyword>
<dbReference type="GO" id="GO:0043565">
    <property type="term" value="F:sequence-specific DNA binding"/>
    <property type="evidence" value="ECO:0007669"/>
    <property type="project" value="InterPro"/>
</dbReference>
<dbReference type="InterPro" id="IPR037923">
    <property type="entry name" value="HTH-like"/>
</dbReference>
<dbReference type="SUPFAM" id="SSF46689">
    <property type="entry name" value="Homeodomain-like"/>
    <property type="match status" value="2"/>
</dbReference>
<dbReference type="Gene3D" id="1.10.10.60">
    <property type="entry name" value="Homeodomain-like"/>
    <property type="match status" value="2"/>
</dbReference>
<sequence length="269" mass="31100">MTSLNIRSHIGTYNENWFDEGFHHHPTVEISIVLEGRGLIEWPGHKRIVETGHIVTVPADLPHRYEAVSRVRFGVLHLIDYSAGTAELLEQLVDLSGTLPSIVALSRLDKERFEKLFREWLRIKASSLKDKPRNYAAWIEMMLLFLLEHSQSDLQAMTVTKTADYIRENLQQNVQMSDLAKLAGLTVAGFRRLFEKIYGMSPKRYQQQCRMNEAKWLLSSTDKDIQEIAEQIGFERLHSFSQWFKESEGVSPTAWRRRLQMRNGAADQG</sequence>
<evidence type="ECO:0000256" key="1">
    <source>
        <dbReference type="ARBA" id="ARBA00023015"/>
    </source>
</evidence>
<evidence type="ECO:0000313" key="6">
    <source>
        <dbReference type="Proteomes" id="UP000250369"/>
    </source>
</evidence>
<proteinExistence type="predicted"/>
<dbReference type="InterPro" id="IPR009057">
    <property type="entry name" value="Homeodomain-like_sf"/>
</dbReference>
<dbReference type="RefSeq" id="WP_113035582.1">
    <property type="nucleotide sequence ID" value="NZ_QMFB01000032.1"/>
</dbReference>
<protein>
    <submittedName>
        <fullName evidence="5">AraC family transcriptional regulator</fullName>
    </submittedName>
</protein>
<feature type="domain" description="HTH araC/xylS-type" evidence="4">
    <location>
        <begin position="160"/>
        <end position="258"/>
    </location>
</feature>
<dbReference type="PANTHER" id="PTHR43280:SF2">
    <property type="entry name" value="HTH-TYPE TRANSCRIPTIONAL REGULATOR EXSA"/>
    <property type="match status" value="1"/>
</dbReference>
<dbReference type="InterPro" id="IPR018062">
    <property type="entry name" value="HTH_AraC-typ_CS"/>
</dbReference>
<dbReference type="AlphaFoldDB" id="A0A329LZK9"/>
<dbReference type="PANTHER" id="PTHR43280">
    <property type="entry name" value="ARAC-FAMILY TRANSCRIPTIONAL REGULATOR"/>
    <property type="match status" value="1"/>
</dbReference>